<dbReference type="AlphaFoldDB" id="A0A914SAI0"/>
<protein>
    <submittedName>
        <fullName evidence="2">Uncharacterized protein</fullName>
    </submittedName>
</protein>
<evidence type="ECO:0000313" key="2">
    <source>
        <dbReference type="WBParaSite" id="PEQ_0001114101-mRNA-1"/>
    </source>
</evidence>
<proteinExistence type="predicted"/>
<organism evidence="1 2">
    <name type="scientific">Parascaris equorum</name>
    <name type="common">Equine roundworm</name>
    <dbReference type="NCBI Taxonomy" id="6256"/>
    <lineage>
        <taxon>Eukaryota</taxon>
        <taxon>Metazoa</taxon>
        <taxon>Ecdysozoa</taxon>
        <taxon>Nematoda</taxon>
        <taxon>Chromadorea</taxon>
        <taxon>Rhabditida</taxon>
        <taxon>Spirurina</taxon>
        <taxon>Ascaridomorpha</taxon>
        <taxon>Ascaridoidea</taxon>
        <taxon>Ascarididae</taxon>
        <taxon>Parascaris</taxon>
    </lineage>
</organism>
<dbReference type="Proteomes" id="UP000887564">
    <property type="component" value="Unplaced"/>
</dbReference>
<accession>A0A914SAI0</accession>
<evidence type="ECO:0000313" key="1">
    <source>
        <dbReference type="Proteomes" id="UP000887564"/>
    </source>
</evidence>
<dbReference type="WBParaSite" id="PEQ_0001114101-mRNA-1">
    <property type="protein sequence ID" value="PEQ_0001114101-mRNA-1"/>
    <property type="gene ID" value="PEQ_0001114101"/>
</dbReference>
<sequence>MTQVLEFTSSRCSFAFRIRRRPIALSQIQLRKFFGNHARSRMESRKIRGQIREFMTAELLCIQSYE</sequence>
<keyword evidence="1" id="KW-1185">Reference proteome</keyword>
<name>A0A914SAI0_PAREQ</name>
<reference evidence="2" key="1">
    <citation type="submission" date="2022-11" db="UniProtKB">
        <authorList>
            <consortium name="WormBaseParasite"/>
        </authorList>
    </citation>
    <scope>IDENTIFICATION</scope>
</reference>